<sequence>MTIPQFERDLFCLQTAGFVVLPGFVSDDQLATLLPPLSAFEAEVEHYAKTAGKVNFTHGWPLLTTRCAYCVSEELQALAMSQRVQAMAQTYLGGAVIRDCLLQTNMPDPRSQARGLGGRLSYHRDTLWKDGPILPSYLHAFILLTDLTAENGATFVVPGSHRLREPGYYFKHTEAGVREEGINYLVYDQSYFPSAVQILAPRGSLVFLDPMAIHSQGINVTEQRRTLVNITFRAASIVGNPPLLNARKLALEAARVPLRPDFLALLEDRAELPAHFGPLGTVPEAQAEAAGQPVWERVVV</sequence>
<comment type="cofactor">
    <cofactor evidence="1">
        <name>Fe(2+)</name>
        <dbReference type="ChEBI" id="CHEBI:29033"/>
    </cofactor>
</comment>
<dbReference type="Pfam" id="PF05721">
    <property type="entry name" value="PhyH"/>
    <property type="match status" value="1"/>
</dbReference>
<reference evidence="2 3" key="1">
    <citation type="journal article" date="2019" name="Int. J. Syst. Evol. Microbiol.">
        <title>The Global Catalogue of Microorganisms (GCM) 10K type strain sequencing project: providing services to taxonomists for standard genome sequencing and annotation.</title>
        <authorList>
            <consortium name="The Broad Institute Genomics Platform"/>
            <consortium name="The Broad Institute Genome Sequencing Center for Infectious Disease"/>
            <person name="Wu L."/>
            <person name="Ma J."/>
        </authorList>
    </citation>
    <scope>NUCLEOTIDE SEQUENCE [LARGE SCALE GENOMIC DNA]</scope>
    <source>
        <strain evidence="2 3">JCM 15503</strain>
    </source>
</reference>
<name>A0ABN1JN65_9BURK</name>
<comment type="caution">
    <text evidence="2">The sequence shown here is derived from an EMBL/GenBank/DDBJ whole genome shotgun (WGS) entry which is preliminary data.</text>
</comment>
<dbReference type="EMBL" id="BAAAEW010000004">
    <property type="protein sequence ID" value="GAA0743314.1"/>
    <property type="molecule type" value="Genomic_DNA"/>
</dbReference>
<dbReference type="PANTHER" id="PTHR20883:SF48">
    <property type="entry name" value="ECTOINE DIOXYGENASE"/>
    <property type="match status" value="1"/>
</dbReference>
<gene>
    <name evidence="2" type="ORF">GCM10009107_07720</name>
</gene>
<evidence type="ECO:0000313" key="3">
    <source>
        <dbReference type="Proteomes" id="UP001500279"/>
    </source>
</evidence>
<protein>
    <recommendedName>
        <fullName evidence="4">Phytanoyl-CoA dioxygenase family protein</fullName>
    </recommendedName>
</protein>
<dbReference type="Gene3D" id="2.60.120.620">
    <property type="entry name" value="q2cbj1_9rhob like domain"/>
    <property type="match status" value="1"/>
</dbReference>
<dbReference type="RefSeq" id="WP_141291838.1">
    <property type="nucleotide sequence ID" value="NZ_BAAAEW010000004.1"/>
</dbReference>
<dbReference type="PANTHER" id="PTHR20883">
    <property type="entry name" value="PHYTANOYL-COA DIOXYGENASE DOMAIN CONTAINING 1"/>
    <property type="match status" value="1"/>
</dbReference>
<evidence type="ECO:0000256" key="1">
    <source>
        <dbReference type="ARBA" id="ARBA00001954"/>
    </source>
</evidence>
<evidence type="ECO:0008006" key="4">
    <source>
        <dbReference type="Google" id="ProtNLM"/>
    </source>
</evidence>
<dbReference type="InterPro" id="IPR008775">
    <property type="entry name" value="Phytyl_CoA_dOase-like"/>
</dbReference>
<evidence type="ECO:0000313" key="2">
    <source>
        <dbReference type="EMBL" id="GAA0743314.1"/>
    </source>
</evidence>
<keyword evidence="3" id="KW-1185">Reference proteome</keyword>
<dbReference type="Proteomes" id="UP001500279">
    <property type="component" value="Unassembled WGS sequence"/>
</dbReference>
<proteinExistence type="predicted"/>
<organism evidence="2 3">
    <name type="scientific">Ideonella azotifigens</name>
    <dbReference type="NCBI Taxonomy" id="513160"/>
    <lineage>
        <taxon>Bacteria</taxon>
        <taxon>Pseudomonadati</taxon>
        <taxon>Pseudomonadota</taxon>
        <taxon>Betaproteobacteria</taxon>
        <taxon>Burkholderiales</taxon>
        <taxon>Sphaerotilaceae</taxon>
        <taxon>Ideonella</taxon>
    </lineage>
</organism>
<dbReference type="SUPFAM" id="SSF51197">
    <property type="entry name" value="Clavaminate synthase-like"/>
    <property type="match status" value="1"/>
</dbReference>
<accession>A0ABN1JN65</accession>